<dbReference type="AlphaFoldDB" id="W1NGC8"/>
<keyword evidence="6" id="KW-0064">Aspartyl protease</keyword>
<dbReference type="InterPro" id="IPR032799">
    <property type="entry name" value="TAXi_C"/>
</dbReference>
<feature type="active site" evidence="11">
    <location>
        <position position="335"/>
    </location>
</feature>
<sequence>MAMVSTIYCQCLVFALAVEILFLSVGHSFQLSSRLIHRFSEEARALRVSKYGRVPGSPWPSSRSMGYYELLARNDFRRQRMKLGAKYDSLYFSEGSETYGFGNNFGWLHYAWVDIGTPNVSFLVALDTGSDQFWVPCDCIQCAQLSARDYGLDRDLGMYSPAESSTSKHLLCGNQLCEKGPKCKSQQQPCPYVVQYLSNDASSGLLVEDTLSLVTGNKHTPSSLVKAPVIIGCGRMQSGSILNGTAPDGILGLGFGDISVPSCLSRSGLVRNSFSLCFEEDDSGRIFFGDQGIPNQQTTPFLPLEGKYETYIVGVGGICIGTVCLEQTGFTSLVDTGFSFTFFPDDVYKTVTTEFDRQINASRHLYKESIFEYCYKVRGSQHPEIPTFTLTFSSNSSFVVSSPIFEFRGEDGELEGICLALQSEEENSANVLGTIGHNFMMGYRLVFDRGNLRLGWSPSTCDKMSKENGGVPENPLPTNQQQSSNHSGGTHSATPAIAVRTPPSSDQSFAASITFLKGELFAALVVVILFGYC</sequence>
<feature type="domain" description="Peptidase A1" evidence="13">
    <location>
        <begin position="109"/>
        <end position="457"/>
    </location>
</feature>
<dbReference type="PRINTS" id="PR00792">
    <property type="entry name" value="PEPSIN"/>
</dbReference>
<dbReference type="OMA" id="GEFAVFC"/>
<evidence type="ECO:0000256" key="11">
    <source>
        <dbReference type="PIRSR" id="PIRSR601461-1"/>
    </source>
</evidence>
<keyword evidence="15" id="KW-1185">Reference proteome</keyword>
<keyword evidence="10" id="KW-0449">Lipoprotein</keyword>
<keyword evidence="7" id="KW-0378">Hydrolase</keyword>
<evidence type="ECO:0000256" key="4">
    <source>
        <dbReference type="ARBA" id="ARBA00022670"/>
    </source>
</evidence>
<dbReference type="EMBL" id="KI397513">
    <property type="protein sequence ID" value="ERM94244.1"/>
    <property type="molecule type" value="Genomic_DNA"/>
</dbReference>
<dbReference type="PANTHER" id="PTHR13683:SF743">
    <property type="entry name" value="ASPARTIC PROTEINASE-LIKE PROTEIN 1"/>
    <property type="match status" value="1"/>
</dbReference>
<dbReference type="InterPro" id="IPR021109">
    <property type="entry name" value="Peptidase_aspartic_dom_sf"/>
</dbReference>
<dbReference type="InterPro" id="IPR032861">
    <property type="entry name" value="TAXi_N"/>
</dbReference>
<evidence type="ECO:0000256" key="7">
    <source>
        <dbReference type="ARBA" id="ARBA00022801"/>
    </source>
</evidence>
<dbReference type="GO" id="GO:0004190">
    <property type="term" value="F:aspartic-type endopeptidase activity"/>
    <property type="evidence" value="ECO:0007669"/>
    <property type="project" value="UniProtKB-KW"/>
</dbReference>
<keyword evidence="4" id="KW-0645">Protease</keyword>
<evidence type="ECO:0000256" key="5">
    <source>
        <dbReference type="ARBA" id="ARBA00022729"/>
    </source>
</evidence>
<keyword evidence="8" id="KW-0472">Membrane</keyword>
<dbReference type="PANTHER" id="PTHR13683">
    <property type="entry name" value="ASPARTYL PROTEASES"/>
    <property type="match status" value="1"/>
</dbReference>
<dbReference type="Proteomes" id="UP000017836">
    <property type="component" value="Unassembled WGS sequence"/>
</dbReference>
<accession>W1NGC8</accession>
<dbReference type="Gene3D" id="2.40.70.10">
    <property type="entry name" value="Acid Proteases"/>
    <property type="match status" value="2"/>
</dbReference>
<gene>
    <name evidence="14" type="ORF">AMTR_s00010p00215300</name>
</gene>
<dbReference type="Gramene" id="ERM94244">
    <property type="protein sequence ID" value="ERM94244"/>
    <property type="gene ID" value="AMTR_s00010p00215300"/>
</dbReference>
<keyword evidence="9" id="KW-0325">Glycoprotein</keyword>
<evidence type="ECO:0000256" key="3">
    <source>
        <dbReference type="ARBA" id="ARBA00022475"/>
    </source>
</evidence>
<dbReference type="HOGENOM" id="CLU_029667_2_0_1"/>
<dbReference type="OrthoDB" id="2747330at2759"/>
<protein>
    <recommendedName>
        <fullName evidence="13">Peptidase A1 domain-containing protein</fullName>
    </recommendedName>
</protein>
<evidence type="ECO:0000256" key="1">
    <source>
        <dbReference type="ARBA" id="ARBA00004193"/>
    </source>
</evidence>
<evidence type="ECO:0000256" key="12">
    <source>
        <dbReference type="SAM" id="MobiDB-lite"/>
    </source>
</evidence>
<dbReference type="Pfam" id="PF14541">
    <property type="entry name" value="TAXi_C"/>
    <property type="match status" value="1"/>
</dbReference>
<evidence type="ECO:0000256" key="9">
    <source>
        <dbReference type="ARBA" id="ARBA00023180"/>
    </source>
</evidence>
<keyword evidence="3" id="KW-1003">Cell membrane</keyword>
<organism evidence="14 15">
    <name type="scientific">Amborella trichopoda</name>
    <dbReference type="NCBI Taxonomy" id="13333"/>
    <lineage>
        <taxon>Eukaryota</taxon>
        <taxon>Viridiplantae</taxon>
        <taxon>Streptophyta</taxon>
        <taxon>Embryophyta</taxon>
        <taxon>Tracheophyta</taxon>
        <taxon>Spermatophyta</taxon>
        <taxon>Magnoliopsida</taxon>
        <taxon>Amborellales</taxon>
        <taxon>Amborellaceae</taxon>
        <taxon>Amborella</taxon>
    </lineage>
</organism>
<dbReference type="InterPro" id="IPR033121">
    <property type="entry name" value="PEPTIDASE_A1"/>
</dbReference>
<feature type="compositionally biased region" description="Polar residues" evidence="12">
    <location>
        <begin position="476"/>
        <end position="493"/>
    </location>
</feature>
<keyword evidence="5" id="KW-0732">Signal</keyword>
<proteinExistence type="inferred from homology"/>
<dbReference type="PROSITE" id="PS51767">
    <property type="entry name" value="PEPTIDASE_A1"/>
    <property type="match status" value="1"/>
</dbReference>
<dbReference type="GO" id="GO:0006508">
    <property type="term" value="P:proteolysis"/>
    <property type="evidence" value="ECO:0007669"/>
    <property type="project" value="UniProtKB-KW"/>
</dbReference>
<dbReference type="GO" id="GO:0005886">
    <property type="term" value="C:plasma membrane"/>
    <property type="evidence" value="ECO:0007669"/>
    <property type="project" value="UniProtKB-SubCell"/>
</dbReference>
<evidence type="ECO:0000313" key="15">
    <source>
        <dbReference type="Proteomes" id="UP000017836"/>
    </source>
</evidence>
<evidence type="ECO:0000256" key="10">
    <source>
        <dbReference type="ARBA" id="ARBA00023288"/>
    </source>
</evidence>
<dbReference type="STRING" id="13333.W1NGC8"/>
<name>W1NGC8_AMBTC</name>
<comment type="similarity">
    <text evidence="2">Belongs to the peptidase A1 family.</text>
</comment>
<evidence type="ECO:0000256" key="8">
    <source>
        <dbReference type="ARBA" id="ARBA00023136"/>
    </source>
</evidence>
<dbReference type="FunFam" id="2.40.70.10:FF:000012">
    <property type="entry name" value="Aspartyl protease family protein 1"/>
    <property type="match status" value="1"/>
</dbReference>
<feature type="active site" evidence="11">
    <location>
        <position position="127"/>
    </location>
</feature>
<dbReference type="InterPro" id="IPR001461">
    <property type="entry name" value="Aspartic_peptidase_A1"/>
</dbReference>
<feature type="region of interest" description="Disordered" evidence="12">
    <location>
        <begin position="463"/>
        <end position="501"/>
    </location>
</feature>
<evidence type="ECO:0000259" key="13">
    <source>
        <dbReference type="PROSITE" id="PS51767"/>
    </source>
</evidence>
<dbReference type="SUPFAM" id="SSF50630">
    <property type="entry name" value="Acid proteases"/>
    <property type="match status" value="1"/>
</dbReference>
<dbReference type="KEGG" id="atr:18422144"/>
<dbReference type="FunFam" id="2.40.70.10:FF:000014">
    <property type="entry name" value="Aspartyl protease family protein 1"/>
    <property type="match status" value="1"/>
</dbReference>
<dbReference type="Pfam" id="PF14543">
    <property type="entry name" value="TAXi_N"/>
    <property type="match status" value="1"/>
</dbReference>
<evidence type="ECO:0000256" key="2">
    <source>
        <dbReference type="ARBA" id="ARBA00007447"/>
    </source>
</evidence>
<evidence type="ECO:0000256" key="6">
    <source>
        <dbReference type="ARBA" id="ARBA00022750"/>
    </source>
</evidence>
<dbReference type="eggNOG" id="KOG1339">
    <property type="taxonomic scope" value="Eukaryota"/>
</dbReference>
<comment type="subcellular location">
    <subcellularLocation>
        <location evidence="1">Cell membrane</location>
        <topology evidence="1">Lipid-anchor</topology>
    </subcellularLocation>
</comment>
<evidence type="ECO:0000313" key="14">
    <source>
        <dbReference type="EMBL" id="ERM94244.1"/>
    </source>
</evidence>
<reference evidence="15" key="1">
    <citation type="journal article" date="2013" name="Science">
        <title>The Amborella genome and the evolution of flowering plants.</title>
        <authorList>
            <consortium name="Amborella Genome Project"/>
        </authorList>
    </citation>
    <scope>NUCLEOTIDE SEQUENCE [LARGE SCALE GENOMIC DNA]</scope>
</reference>